<accession>A0AAV4PEY4</accession>
<organism evidence="2 3">
    <name type="scientific">Caerostris extrusa</name>
    <name type="common">Bark spider</name>
    <name type="synonym">Caerostris bankana</name>
    <dbReference type="NCBI Taxonomy" id="172846"/>
    <lineage>
        <taxon>Eukaryota</taxon>
        <taxon>Metazoa</taxon>
        <taxon>Ecdysozoa</taxon>
        <taxon>Arthropoda</taxon>
        <taxon>Chelicerata</taxon>
        <taxon>Arachnida</taxon>
        <taxon>Araneae</taxon>
        <taxon>Araneomorphae</taxon>
        <taxon>Entelegynae</taxon>
        <taxon>Araneoidea</taxon>
        <taxon>Araneidae</taxon>
        <taxon>Caerostris</taxon>
    </lineage>
</organism>
<reference evidence="2 3" key="1">
    <citation type="submission" date="2021-06" db="EMBL/GenBank/DDBJ databases">
        <title>Caerostris extrusa draft genome.</title>
        <authorList>
            <person name="Kono N."/>
            <person name="Arakawa K."/>
        </authorList>
    </citation>
    <scope>NUCLEOTIDE SEQUENCE [LARGE SCALE GENOMIC DNA]</scope>
</reference>
<evidence type="ECO:0000313" key="3">
    <source>
        <dbReference type="Proteomes" id="UP001054945"/>
    </source>
</evidence>
<protein>
    <submittedName>
        <fullName evidence="2">Uncharacterized protein</fullName>
    </submittedName>
</protein>
<proteinExistence type="predicted"/>
<feature type="region of interest" description="Disordered" evidence="1">
    <location>
        <begin position="1"/>
        <end position="75"/>
    </location>
</feature>
<dbReference type="EMBL" id="BPLR01004478">
    <property type="protein sequence ID" value="GIX95179.1"/>
    <property type="molecule type" value="Genomic_DNA"/>
</dbReference>
<keyword evidence="3" id="KW-1185">Reference proteome</keyword>
<dbReference type="Proteomes" id="UP001054945">
    <property type="component" value="Unassembled WGS sequence"/>
</dbReference>
<gene>
    <name evidence="2" type="ORF">CEXT_147621</name>
</gene>
<feature type="compositionally biased region" description="Polar residues" evidence="1">
    <location>
        <begin position="12"/>
        <end position="21"/>
    </location>
</feature>
<dbReference type="AlphaFoldDB" id="A0AAV4PEY4"/>
<evidence type="ECO:0000256" key="1">
    <source>
        <dbReference type="SAM" id="MobiDB-lite"/>
    </source>
</evidence>
<name>A0AAV4PEY4_CAEEX</name>
<evidence type="ECO:0000313" key="2">
    <source>
        <dbReference type="EMBL" id="GIX95179.1"/>
    </source>
</evidence>
<comment type="caution">
    <text evidence="2">The sequence shown here is derived from an EMBL/GenBank/DDBJ whole genome shotgun (WGS) entry which is preliminary data.</text>
</comment>
<sequence length="190" mass="21323">MALRQKSLETPALNNPRTGNQPHVGKKKKSDAKALITAPISTHLHTQRENRSCNPAAPTQSRGDKKKTPKVNRDAGSIRDIRIALNASQNKKRTYLAGKKIKVYWAKPRRKAPAAPNMFTVQDVPARVPRYISPCIIIDLIITMIEINDTYPGRRFSSDSAVKTSAETWLNGQELDFFLPRRVKQVLINA</sequence>